<evidence type="ECO:0000256" key="1">
    <source>
        <dbReference type="ARBA" id="ARBA00004123"/>
    </source>
</evidence>
<feature type="compositionally biased region" description="Basic and acidic residues" evidence="3">
    <location>
        <begin position="1"/>
        <end position="10"/>
    </location>
</feature>
<evidence type="ECO:0000313" key="5">
    <source>
        <dbReference type="Proteomes" id="UP000652761"/>
    </source>
</evidence>
<keyword evidence="2" id="KW-0539">Nucleus</keyword>
<dbReference type="InterPro" id="IPR045239">
    <property type="entry name" value="bHLH95_bHLH"/>
</dbReference>
<gene>
    <name evidence="4" type="ORF">Taro_042322</name>
</gene>
<dbReference type="EMBL" id="NMUH01004378">
    <property type="protein sequence ID" value="MQM09449.1"/>
    <property type="molecule type" value="Genomic_DNA"/>
</dbReference>
<feature type="compositionally biased region" description="Polar residues" evidence="3">
    <location>
        <begin position="14"/>
        <end position="26"/>
    </location>
</feature>
<dbReference type="CDD" id="cd11393">
    <property type="entry name" value="bHLH_AtbHLH_like"/>
    <property type="match status" value="1"/>
</dbReference>
<dbReference type="AlphaFoldDB" id="A0A843WI50"/>
<dbReference type="PANTHER" id="PTHR16223:SF185">
    <property type="entry name" value="OS04G0631600 PROTEIN"/>
    <property type="match status" value="1"/>
</dbReference>
<feature type="region of interest" description="Disordered" evidence="3">
    <location>
        <begin position="206"/>
        <end position="228"/>
    </location>
</feature>
<dbReference type="PANTHER" id="PTHR16223">
    <property type="entry name" value="TRANSCRIPTION FACTOR BHLH83-RELATED"/>
    <property type="match status" value="1"/>
</dbReference>
<dbReference type="OrthoDB" id="673975at2759"/>
<dbReference type="GO" id="GO:0000981">
    <property type="term" value="F:DNA-binding transcription factor activity, RNA polymerase II-specific"/>
    <property type="evidence" value="ECO:0007669"/>
    <property type="project" value="TreeGrafter"/>
</dbReference>
<reference evidence="4" key="1">
    <citation type="submission" date="2017-07" db="EMBL/GenBank/DDBJ databases">
        <title>Taro Niue Genome Assembly and Annotation.</title>
        <authorList>
            <person name="Atibalentja N."/>
            <person name="Keating K."/>
            <person name="Fields C.J."/>
        </authorList>
    </citation>
    <scope>NUCLEOTIDE SEQUENCE</scope>
    <source>
        <strain evidence="4">Niue_2</strain>
        <tissue evidence="4">Leaf</tissue>
    </source>
</reference>
<evidence type="ECO:0000313" key="4">
    <source>
        <dbReference type="EMBL" id="MQM09449.1"/>
    </source>
</evidence>
<dbReference type="GO" id="GO:0000978">
    <property type="term" value="F:RNA polymerase II cis-regulatory region sequence-specific DNA binding"/>
    <property type="evidence" value="ECO:0007669"/>
    <property type="project" value="TreeGrafter"/>
</dbReference>
<feature type="compositionally biased region" description="Low complexity" evidence="3">
    <location>
        <begin position="212"/>
        <end position="225"/>
    </location>
</feature>
<feature type="region of interest" description="Disordered" evidence="3">
    <location>
        <begin position="1"/>
        <end position="26"/>
    </location>
</feature>
<comment type="subcellular location">
    <subcellularLocation>
        <location evidence="1">Nucleus</location>
    </subcellularLocation>
</comment>
<comment type="caution">
    <text evidence="4">The sequence shown here is derived from an EMBL/GenBank/DDBJ whole genome shotgun (WGS) entry which is preliminary data.</text>
</comment>
<proteinExistence type="predicted"/>
<feature type="region of interest" description="Disordered" evidence="3">
    <location>
        <begin position="269"/>
        <end position="306"/>
    </location>
</feature>
<accession>A0A843WI50</accession>
<evidence type="ECO:0000256" key="2">
    <source>
        <dbReference type="ARBA" id="ARBA00023242"/>
    </source>
</evidence>
<dbReference type="InterPro" id="IPR045843">
    <property type="entry name" value="IND-like"/>
</dbReference>
<organism evidence="4 5">
    <name type="scientific">Colocasia esculenta</name>
    <name type="common">Wild taro</name>
    <name type="synonym">Arum esculentum</name>
    <dbReference type="NCBI Taxonomy" id="4460"/>
    <lineage>
        <taxon>Eukaryota</taxon>
        <taxon>Viridiplantae</taxon>
        <taxon>Streptophyta</taxon>
        <taxon>Embryophyta</taxon>
        <taxon>Tracheophyta</taxon>
        <taxon>Spermatophyta</taxon>
        <taxon>Magnoliopsida</taxon>
        <taxon>Liliopsida</taxon>
        <taxon>Araceae</taxon>
        <taxon>Aroideae</taxon>
        <taxon>Colocasieae</taxon>
        <taxon>Colocasia</taxon>
    </lineage>
</organism>
<sequence>MEGKVGRSCDDSVATASGGSSVTFQDVPSVHVSDPMATSGFLMESSLPMADFSLASPTADWSQALLRNSGSRVDHGGFHAMLQDDLSSRSYFRQQETGMESNHVHSGSTEPMNPFKGMNHGFMLDQSHLNSAGDSGDCTANSFPVTPASLGCPPTLLQGLFDQEVKPQRQPYDNRSPTNFMAPMSYNRLSSSEDPSQAATWSRYPQFLKGSPPKQQQQQPTHQLQFSNNTPFWNASAAAVADARSGFYTPPQAPFVAHQKFDEKSICSTVTSKSSSEGTRESTSGGKKSGNEPALKKPRIETPSSLPTFKVRKEKLGDRITALQQLVSPFGKNSEKLKDGDGPKQDLRSRGLCLVPISSTFAVANEPMSDFWTPTFGGTYR</sequence>
<feature type="compositionally biased region" description="Low complexity" evidence="3">
    <location>
        <begin position="269"/>
        <end position="286"/>
    </location>
</feature>
<keyword evidence="5" id="KW-1185">Reference proteome</keyword>
<evidence type="ECO:0000256" key="3">
    <source>
        <dbReference type="SAM" id="MobiDB-lite"/>
    </source>
</evidence>
<protein>
    <recommendedName>
        <fullName evidence="6">Transcription factor bHLH123</fullName>
    </recommendedName>
</protein>
<evidence type="ECO:0008006" key="6">
    <source>
        <dbReference type="Google" id="ProtNLM"/>
    </source>
</evidence>
<dbReference type="GO" id="GO:0005634">
    <property type="term" value="C:nucleus"/>
    <property type="evidence" value="ECO:0007669"/>
    <property type="project" value="UniProtKB-SubCell"/>
</dbReference>
<name>A0A843WI50_COLES</name>
<dbReference type="Proteomes" id="UP000652761">
    <property type="component" value="Unassembled WGS sequence"/>
</dbReference>